<evidence type="ECO:0000313" key="5">
    <source>
        <dbReference type="EMBL" id="GAJ25113.1"/>
    </source>
</evidence>
<dbReference type="Gene3D" id="3.30.930.10">
    <property type="entry name" value="Bira Bifunctional Protein, Domain 2"/>
    <property type="match status" value="1"/>
</dbReference>
<evidence type="ECO:0000256" key="2">
    <source>
        <dbReference type="ARBA" id="ARBA00022741"/>
    </source>
</evidence>
<evidence type="ECO:0000256" key="3">
    <source>
        <dbReference type="ARBA" id="ARBA00022840"/>
    </source>
</evidence>
<dbReference type="InterPro" id="IPR004408">
    <property type="entry name" value="Biotin_CoA_COase_ligase"/>
</dbReference>
<dbReference type="Pfam" id="PF02237">
    <property type="entry name" value="BPL_C"/>
    <property type="match status" value="1"/>
</dbReference>
<dbReference type="PROSITE" id="PS51733">
    <property type="entry name" value="BPL_LPL_CATALYTIC"/>
    <property type="match status" value="1"/>
</dbReference>
<protein>
    <recommendedName>
        <fullName evidence="4">BPL/LPL catalytic domain-containing protein</fullName>
    </recommendedName>
</protein>
<dbReference type="AlphaFoldDB" id="X1V5N5"/>
<keyword evidence="2" id="KW-0547">Nucleotide-binding</keyword>
<gene>
    <name evidence="5" type="ORF">S12H4_56411</name>
</gene>
<dbReference type="NCBIfam" id="TIGR00121">
    <property type="entry name" value="birA_ligase"/>
    <property type="match status" value="1"/>
</dbReference>
<dbReference type="InterPro" id="IPR003142">
    <property type="entry name" value="BPL_C"/>
</dbReference>
<comment type="caution">
    <text evidence="5">The sequence shown here is derived from an EMBL/GenBank/DDBJ whole genome shotgun (WGS) entry which is preliminary data.</text>
</comment>
<dbReference type="Pfam" id="PF03099">
    <property type="entry name" value="BPL_LplA_LipB"/>
    <property type="match status" value="1"/>
</dbReference>
<feature type="domain" description="BPL/LPL catalytic" evidence="4">
    <location>
        <begin position="1"/>
        <end position="112"/>
    </location>
</feature>
<dbReference type="PANTHER" id="PTHR12835:SF5">
    <property type="entry name" value="BIOTIN--PROTEIN LIGASE"/>
    <property type="match status" value="1"/>
</dbReference>
<evidence type="ECO:0000256" key="1">
    <source>
        <dbReference type="ARBA" id="ARBA00022598"/>
    </source>
</evidence>
<dbReference type="SUPFAM" id="SSF55681">
    <property type="entry name" value="Class II aaRS and biotin synthetases"/>
    <property type="match status" value="1"/>
</dbReference>
<dbReference type="EMBL" id="BARW01036323">
    <property type="protein sequence ID" value="GAJ25113.1"/>
    <property type="molecule type" value="Genomic_DNA"/>
</dbReference>
<dbReference type="Gene3D" id="2.30.30.100">
    <property type="match status" value="1"/>
</dbReference>
<dbReference type="InterPro" id="IPR045864">
    <property type="entry name" value="aa-tRNA-synth_II/BPL/LPL"/>
</dbReference>
<keyword evidence="1" id="KW-0436">Ligase</keyword>
<reference evidence="5" key="1">
    <citation type="journal article" date="2014" name="Front. Microbiol.">
        <title>High frequency of phylogenetically diverse reductive dehalogenase-homologous genes in deep subseafloor sedimentary metagenomes.</title>
        <authorList>
            <person name="Kawai M."/>
            <person name="Futagami T."/>
            <person name="Toyoda A."/>
            <person name="Takaki Y."/>
            <person name="Nishi S."/>
            <person name="Hori S."/>
            <person name="Arai W."/>
            <person name="Tsubouchi T."/>
            <person name="Morono Y."/>
            <person name="Uchiyama I."/>
            <person name="Ito T."/>
            <person name="Fujiyama A."/>
            <person name="Inagaki F."/>
            <person name="Takami H."/>
        </authorList>
    </citation>
    <scope>NUCLEOTIDE SEQUENCE</scope>
    <source>
        <strain evidence="5">Expedition CK06-06</strain>
    </source>
</reference>
<proteinExistence type="predicted"/>
<dbReference type="InterPro" id="IPR004143">
    <property type="entry name" value="BPL_LPL_catalytic"/>
</dbReference>
<dbReference type="GO" id="GO:0005524">
    <property type="term" value="F:ATP binding"/>
    <property type="evidence" value="ECO:0007669"/>
    <property type="project" value="UniProtKB-KW"/>
</dbReference>
<feature type="non-terminal residue" evidence="5">
    <location>
        <position position="1"/>
    </location>
</feature>
<dbReference type="PANTHER" id="PTHR12835">
    <property type="entry name" value="BIOTIN PROTEIN LIGASE"/>
    <property type="match status" value="1"/>
</dbReference>
<keyword evidence="3" id="KW-0067">ATP-binding</keyword>
<organism evidence="5">
    <name type="scientific">marine sediment metagenome</name>
    <dbReference type="NCBI Taxonomy" id="412755"/>
    <lineage>
        <taxon>unclassified sequences</taxon>
        <taxon>metagenomes</taxon>
        <taxon>ecological metagenomes</taxon>
    </lineage>
</organism>
<evidence type="ECO:0000259" key="4">
    <source>
        <dbReference type="PROSITE" id="PS51733"/>
    </source>
</evidence>
<dbReference type="SUPFAM" id="SSF50037">
    <property type="entry name" value="C-terminal domain of transcriptional repressors"/>
    <property type="match status" value="1"/>
</dbReference>
<dbReference type="InterPro" id="IPR008988">
    <property type="entry name" value="Transcriptional_repressor_C"/>
</dbReference>
<name>X1V5N5_9ZZZZ</name>
<dbReference type="GO" id="GO:0005737">
    <property type="term" value="C:cytoplasm"/>
    <property type="evidence" value="ECO:0007669"/>
    <property type="project" value="TreeGrafter"/>
</dbReference>
<accession>X1V5N5</accession>
<sequence>LYLPSLIMLASLAVVRSIAAVTGLDSQIKWPNDVLIKGKKVCGILVENDVRGNKVTYTIIGIGINVNFSPSDFPEIPPTATSLADELGSSVSRADMIRCLLIEMEKLYLALPDGESIYQEWRDRLETLGRKVRVKSGETTLEGIAEAVARDGSLLLRHSNGSSTKIVAGDVSLRDYE</sequence>
<dbReference type="GO" id="GO:0004077">
    <property type="term" value="F:biotin--[biotin carboxyl-carrier protein] ligase activity"/>
    <property type="evidence" value="ECO:0007669"/>
    <property type="project" value="InterPro"/>
</dbReference>